<proteinExistence type="predicted"/>
<gene>
    <name evidence="1" type="ORF">NCTC12872_01192</name>
</gene>
<dbReference type="AlphaFoldDB" id="A0A379C9Z9"/>
<organism evidence="1 2">
    <name type="scientific">Phocoenobacter uteri</name>
    <dbReference type="NCBI Taxonomy" id="146806"/>
    <lineage>
        <taxon>Bacteria</taxon>
        <taxon>Pseudomonadati</taxon>
        <taxon>Pseudomonadota</taxon>
        <taxon>Gammaproteobacteria</taxon>
        <taxon>Pasteurellales</taxon>
        <taxon>Pasteurellaceae</taxon>
        <taxon>Phocoenobacter</taxon>
    </lineage>
</organism>
<accession>A0A379C9Z9</accession>
<dbReference type="EMBL" id="UGTA01000001">
    <property type="protein sequence ID" value="SUB59212.1"/>
    <property type="molecule type" value="Genomic_DNA"/>
</dbReference>
<dbReference type="RefSeq" id="WP_115315700.1">
    <property type="nucleotide sequence ID" value="NZ_LWIF01000001.1"/>
</dbReference>
<name>A0A379C9Z9_9PAST</name>
<protein>
    <submittedName>
        <fullName evidence="1">Uncharacterized protein</fullName>
    </submittedName>
</protein>
<dbReference type="OrthoDB" id="5672750at2"/>
<evidence type="ECO:0000313" key="1">
    <source>
        <dbReference type="EMBL" id="SUB59212.1"/>
    </source>
</evidence>
<evidence type="ECO:0000313" key="2">
    <source>
        <dbReference type="Proteomes" id="UP000255417"/>
    </source>
</evidence>
<sequence>MSVWRKIRYVVLSIIVLNSVAFAEEFKIKYSSNYVMPAYVHFKNDEKSYSVKARINVPFYKIIFSSEGTKEKDRFNMMKYQDLRNGKLYSISEIKSDKVTYGRVKKGKKLETVALNSPIFDLFTMAYQLSYFDSLPSSFQITNGKKIYAMNNISVNKAVNTIQKDNKDYQEITYTFRTGDKDITVKKYANEKFPRYISYNKDGDNYELEFAGFEK</sequence>
<dbReference type="Proteomes" id="UP000255417">
    <property type="component" value="Unassembled WGS sequence"/>
</dbReference>
<reference evidence="1 2" key="1">
    <citation type="submission" date="2018-06" db="EMBL/GenBank/DDBJ databases">
        <authorList>
            <consortium name="Pathogen Informatics"/>
            <person name="Doyle S."/>
        </authorList>
    </citation>
    <scope>NUCLEOTIDE SEQUENCE [LARGE SCALE GENOMIC DNA]</scope>
    <source>
        <strain evidence="1 2">NCTC12872</strain>
    </source>
</reference>
<keyword evidence="2" id="KW-1185">Reference proteome</keyword>